<dbReference type="AlphaFoldDB" id="A0A4Q7VAJ8"/>
<dbReference type="RefSeq" id="WP_130434277.1">
    <property type="nucleotide sequence ID" value="NZ_SHKP01000008.1"/>
</dbReference>
<reference evidence="2 3" key="1">
    <citation type="submission" date="2019-02" db="EMBL/GenBank/DDBJ databases">
        <title>Genomic Encyclopedia of Type Strains, Phase IV (KMG-IV): sequencing the most valuable type-strain genomes for metagenomic binning, comparative biology and taxonomic classification.</title>
        <authorList>
            <person name="Goeker M."/>
        </authorList>
    </citation>
    <scope>NUCLEOTIDE SEQUENCE [LARGE SCALE GENOMIC DNA]</scope>
    <source>
        <strain evidence="2 3">DSM 19570</strain>
    </source>
</reference>
<keyword evidence="1" id="KW-0732">Signal</keyword>
<accession>A0A4Q7VAJ8</accession>
<evidence type="ECO:0000256" key="1">
    <source>
        <dbReference type="SAM" id="SignalP"/>
    </source>
</evidence>
<comment type="caution">
    <text evidence="2">The sequence shown here is derived from an EMBL/GenBank/DDBJ whole genome shotgun (WGS) entry which is preliminary data.</text>
</comment>
<proteinExistence type="predicted"/>
<sequence>MNRRPLASLAACAATACIANAAAAAGGYRVADGATDIPLSAKLRLTFSCAQSATGVCHNALIADNGAVVEKFAIPVGQKRYLYDVPDSMQLCVTDAPLTDLADCKSRQRVGELVAPMRSQ</sequence>
<protein>
    <recommendedName>
        <fullName evidence="4">Beta/gamma crystallin</fullName>
    </recommendedName>
</protein>
<evidence type="ECO:0008006" key="4">
    <source>
        <dbReference type="Google" id="ProtNLM"/>
    </source>
</evidence>
<dbReference type="PROSITE" id="PS51257">
    <property type="entry name" value="PROKAR_LIPOPROTEIN"/>
    <property type="match status" value="1"/>
</dbReference>
<feature type="signal peptide" evidence="1">
    <location>
        <begin position="1"/>
        <end position="21"/>
    </location>
</feature>
<keyword evidence="3" id="KW-1185">Reference proteome</keyword>
<organism evidence="2 3">
    <name type="scientific">Rivibacter subsaxonicus</name>
    <dbReference type="NCBI Taxonomy" id="457575"/>
    <lineage>
        <taxon>Bacteria</taxon>
        <taxon>Pseudomonadati</taxon>
        <taxon>Pseudomonadota</taxon>
        <taxon>Betaproteobacteria</taxon>
        <taxon>Burkholderiales</taxon>
        <taxon>Rivibacter</taxon>
    </lineage>
</organism>
<name>A0A4Q7VAJ8_9BURK</name>
<dbReference type="EMBL" id="SHKP01000008">
    <property type="protein sequence ID" value="RZT93806.1"/>
    <property type="molecule type" value="Genomic_DNA"/>
</dbReference>
<feature type="chain" id="PRO_5020348249" description="Beta/gamma crystallin" evidence="1">
    <location>
        <begin position="22"/>
        <end position="120"/>
    </location>
</feature>
<evidence type="ECO:0000313" key="2">
    <source>
        <dbReference type="EMBL" id="RZT93806.1"/>
    </source>
</evidence>
<gene>
    <name evidence="2" type="ORF">EV670_3362</name>
</gene>
<dbReference type="Proteomes" id="UP000293671">
    <property type="component" value="Unassembled WGS sequence"/>
</dbReference>
<evidence type="ECO:0000313" key="3">
    <source>
        <dbReference type="Proteomes" id="UP000293671"/>
    </source>
</evidence>